<gene>
    <name evidence="1" type="ORF">ECANGB1_381</name>
</gene>
<dbReference type="EMBL" id="LWDP01000014">
    <property type="protein sequence ID" value="ORD94610.1"/>
    <property type="molecule type" value="Genomic_DNA"/>
</dbReference>
<keyword evidence="2" id="KW-1185">Reference proteome</keyword>
<sequence length="108" mass="12322">MLSIFIDIITALPITITVTKPYHVNQYVIQFRVNDIDISSRRSVGDGIICSKMVENGVICELIELYSVKVNVDYICLLEEDESRDDCVYWIELNKMGWSSGEITIINS</sequence>
<dbReference type="Proteomes" id="UP000192639">
    <property type="component" value="Unassembled WGS sequence"/>
</dbReference>
<reference evidence="1 2" key="1">
    <citation type="journal article" date="2017" name="Environ. Microbiol.">
        <title>Decay of the glycolytic pathway and adaptation to intranuclear parasitism within Enterocytozoonidae microsporidia.</title>
        <authorList>
            <person name="Wiredu Boakye D."/>
            <person name="Jaroenlak P."/>
            <person name="Prachumwat A."/>
            <person name="Williams T.A."/>
            <person name="Bateman K.S."/>
            <person name="Itsathitphaisarn O."/>
            <person name="Sritunyalucksana K."/>
            <person name="Paszkiewicz K.H."/>
            <person name="Moore K.A."/>
            <person name="Stentiford G.D."/>
            <person name="Williams B.A."/>
        </authorList>
    </citation>
    <scope>NUCLEOTIDE SEQUENCE [LARGE SCALE GENOMIC DNA]</scope>
    <source>
        <strain evidence="1 2">GB1</strain>
    </source>
</reference>
<proteinExistence type="predicted"/>
<evidence type="ECO:0000313" key="2">
    <source>
        <dbReference type="Proteomes" id="UP000192639"/>
    </source>
</evidence>
<evidence type="ECO:0000313" key="1">
    <source>
        <dbReference type="EMBL" id="ORD94610.1"/>
    </source>
</evidence>
<organism evidence="1 2">
    <name type="scientific">Enterospora canceri</name>
    <dbReference type="NCBI Taxonomy" id="1081671"/>
    <lineage>
        <taxon>Eukaryota</taxon>
        <taxon>Fungi</taxon>
        <taxon>Fungi incertae sedis</taxon>
        <taxon>Microsporidia</taxon>
        <taxon>Enterocytozoonidae</taxon>
        <taxon>Enterospora</taxon>
    </lineage>
</organism>
<dbReference type="AlphaFoldDB" id="A0A1Y1S838"/>
<name>A0A1Y1S838_9MICR</name>
<dbReference type="VEuPathDB" id="MicrosporidiaDB:ECANGB1_381"/>
<protein>
    <submittedName>
        <fullName evidence="1">Uncharacterized protein</fullName>
    </submittedName>
</protein>
<comment type="caution">
    <text evidence="1">The sequence shown here is derived from an EMBL/GenBank/DDBJ whole genome shotgun (WGS) entry which is preliminary data.</text>
</comment>
<accession>A0A1Y1S838</accession>